<comment type="caution">
    <text evidence="1">The sequence shown here is derived from an EMBL/GenBank/DDBJ whole genome shotgun (WGS) entry which is preliminary data.</text>
</comment>
<dbReference type="EMBL" id="CM056744">
    <property type="protein sequence ID" value="KAJ8665843.1"/>
    <property type="molecule type" value="Genomic_DNA"/>
</dbReference>
<organism evidence="1 2">
    <name type="scientific">Eretmocerus hayati</name>
    <dbReference type="NCBI Taxonomy" id="131215"/>
    <lineage>
        <taxon>Eukaryota</taxon>
        <taxon>Metazoa</taxon>
        <taxon>Ecdysozoa</taxon>
        <taxon>Arthropoda</taxon>
        <taxon>Hexapoda</taxon>
        <taxon>Insecta</taxon>
        <taxon>Pterygota</taxon>
        <taxon>Neoptera</taxon>
        <taxon>Endopterygota</taxon>
        <taxon>Hymenoptera</taxon>
        <taxon>Apocrita</taxon>
        <taxon>Proctotrupomorpha</taxon>
        <taxon>Chalcidoidea</taxon>
        <taxon>Aphelinidae</taxon>
        <taxon>Aphelininae</taxon>
        <taxon>Eretmocerus</taxon>
    </lineage>
</organism>
<sequence>MTEQEANISLNLIRVLMLGTEGKEKKGKNSNPITSTPKMTKTSALRAEVGRKVARDEILSEFRRRSQSLGDGTPPERKPTRSKPRKKVVIDENGIAQRTRTRTKERQEKVREEVEQVGEKETEPVNIAAPGIMLEEEKQGVSSQDQADLRASEETESLQVQVGSRQERERREAANASSDARPPIYDPRRSGSQEQTTDFGNPTESELSSRIISQYNRREGRDRIGDRASSYD</sequence>
<gene>
    <name evidence="1" type="ORF">QAD02_007505</name>
</gene>
<proteinExistence type="predicted"/>
<protein>
    <submittedName>
        <fullName evidence="1">Uncharacterized protein</fullName>
    </submittedName>
</protein>
<name>A0ACC2N3W4_9HYME</name>
<dbReference type="Proteomes" id="UP001239111">
    <property type="component" value="Chromosome 4"/>
</dbReference>
<reference evidence="1" key="1">
    <citation type="submission" date="2023-04" db="EMBL/GenBank/DDBJ databases">
        <title>A chromosome-level genome assembly of the parasitoid wasp Eretmocerus hayati.</title>
        <authorList>
            <person name="Zhong Y."/>
            <person name="Liu S."/>
            <person name="Liu Y."/>
        </authorList>
    </citation>
    <scope>NUCLEOTIDE SEQUENCE</scope>
    <source>
        <strain evidence="1">ZJU_SS_LIU_2023</strain>
    </source>
</reference>
<evidence type="ECO:0000313" key="1">
    <source>
        <dbReference type="EMBL" id="KAJ8665843.1"/>
    </source>
</evidence>
<keyword evidence="2" id="KW-1185">Reference proteome</keyword>
<evidence type="ECO:0000313" key="2">
    <source>
        <dbReference type="Proteomes" id="UP001239111"/>
    </source>
</evidence>
<accession>A0ACC2N3W4</accession>